<evidence type="ECO:0000259" key="1">
    <source>
        <dbReference type="Pfam" id="PF09643"/>
    </source>
</evidence>
<dbReference type="Gene3D" id="2.30.30.290">
    <property type="entry name" value="YopX-like domains"/>
    <property type="match status" value="1"/>
</dbReference>
<sequence>MNREIKYRAFRIKEKRMFEVVDIIFYEEIVCELVTLNAGMMGLEHEVIGEHDFDDVILMQFIGLTDKHRKYIYEGDILKHSTKEYPIGSVEFHDGSFVARWKGGKSFEVLYQRLCRHFNI</sequence>
<dbReference type="EMBL" id="LAZR01036126">
    <property type="protein sequence ID" value="KKL25683.1"/>
    <property type="molecule type" value="Genomic_DNA"/>
</dbReference>
<dbReference type="InterPro" id="IPR023385">
    <property type="entry name" value="YopX-like_C"/>
</dbReference>
<gene>
    <name evidence="2" type="ORF">LCGC14_2402870</name>
</gene>
<dbReference type="InterPro" id="IPR019096">
    <property type="entry name" value="YopX_protein"/>
</dbReference>
<protein>
    <recommendedName>
        <fullName evidence="1">YopX protein domain-containing protein</fullName>
    </recommendedName>
</protein>
<accession>A0A0F9EP81</accession>
<dbReference type="Pfam" id="PF09643">
    <property type="entry name" value="YopX"/>
    <property type="match status" value="1"/>
</dbReference>
<feature type="non-terminal residue" evidence="2">
    <location>
        <position position="120"/>
    </location>
</feature>
<evidence type="ECO:0000313" key="2">
    <source>
        <dbReference type="EMBL" id="KKL25683.1"/>
    </source>
</evidence>
<comment type="caution">
    <text evidence="2">The sequence shown here is derived from an EMBL/GenBank/DDBJ whole genome shotgun (WGS) entry which is preliminary data.</text>
</comment>
<dbReference type="NCBIfam" id="TIGR01671">
    <property type="entry name" value="phage_TIGR01671"/>
    <property type="match status" value="1"/>
</dbReference>
<proteinExistence type="predicted"/>
<reference evidence="2" key="1">
    <citation type="journal article" date="2015" name="Nature">
        <title>Complex archaea that bridge the gap between prokaryotes and eukaryotes.</title>
        <authorList>
            <person name="Spang A."/>
            <person name="Saw J.H."/>
            <person name="Jorgensen S.L."/>
            <person name="Zaremba-Niedzwiedzka K."/>
            <person name="Martijn J."/>
            <person name="Lind A.E."/>
            <person name="van Eijk R."/>
            <person name="Schleper C."/>
            <person name="Guy L."/>
            <person name="Ettema T.J."/>
        </authorList>
    </citation>
    <scope>NUCLEOTIDE SEQUENCE</scope>
</reference>
<dbReference type="SUPFAM" id="SSF159006">
    <property type="entry name" value="YopX-like"/>
    <property type="match status" value="1"/>
</dbReference>
<name>A0A0F9EP81_9ZZZZ</name>
<feature type="domain" description="YopX protein" evidence="1">
    <location>
        <begin position="6"/>
        <end position="115"/>
    </location>
</feature>
<dbReference type="InterPro" id="IPR010024">
    <property type="entry name" value="CHP16711"/>
</dbReference>
<dbReference type="AlphaFoldDB" id="A0A0F9EP81"/>
<organism evidence="2">
    <name type="scientific">marine sediment metagenome</name>
    <dbReference type="NCBI Taxonomy" id="412755"/>
    <lineage>
        <taxon>unclassified sequences</taxon>
        <taxon>metagenomes</taxon>
        <taxon>ecological metagenomes</taxon>
    </lineage>
</organism>